<dbReference type="WBParaSite" id="SCUD_0000531601-mRNA-1">
    <property type="protein sequence ID" value="SCUD_0000531601-mRNA-1"/>
    <property type="gene ID" value="SCUD_0000531601"/>
</dbReference>
<gene>
    <name evidence="1" type="ORF">SCUD_LOCUS5316</name>
</gene>
<dbReference type="Proteomes" id="UP000279833">
    <property type="component" value="Unassembled WGS sequence"/>
</dbReference>
<evidence type="ECO:0000313" key="2">
    <source>
        <dbReference type="Proteomes" id="UP000279833"/>
    </source>
</evidence>
<name>A0A183JRH7_9TREM</name>
<dbReference type="EMBL" id="UZAK01008418">
    <property type="protein sequence ID" value="VDO94735.1"/>
    <property type="molecule type" value="Genomic_DNA"/>
</dbReference>
<protein>
    <submittedName>
        <fullName evidence="3">DUF4806 domain-containing protein</fullName>
    </submittedName>
</protein>
<dbReference type="AlphaFoldDB" id="A0A183JRH7"/>
<proteinExistence type="predicted"/>
<accession>A0A183JRH7</accession>
<sequence>MKYPLSDLLHKITVHLIIFLDFIDTQFVLKLPDNIGKIFDFIKRSTNLGYRAKCWPKVYNAAKFCWNATSLLSSLLCKLSIWCNEAKIRRETDVKLEANIKITNKNSRKGINTDGEKNSIQTQARNSSVSEIMNYLKQCTNRRALANIAWSCWFMSTDNILDLFESSLNHDEITETKSRYDVSYNIPC</sequence>
<evidence type="ECO:0000313" key="3">
    <source>
        <dbReference type="WBParaSite" id="SCUD_0000531601-mRNA-1"/>
    </source>
</evidence>
<keyword evidence="2" id="KW-1185">Reference proteome</keyword>
<evidence type="ECO:0000313" key="1">
    <source>
        <dbReference type="EMBL" id="VDO94735.1"/>
    </source>
</evidence>
<organism evidence="3">
    <name type="scientific">Schistosoma curassoni</name>
    <dbReference type="NCBI Taxonomy" id="6186"/>
    <lineage>
        <taxon>Eukaryota</taxon>
        <taxon>Metazoa</taxon>
        <taxon>Spiralia</taxon>
        <taxon>Lophotrochozoa</taxon>
        <taxon>Platyhelminthes</taxon>
        <taxon>Trematoda</taxon>
        <taxon>Digenea</taxon>
        <taxon>Strigeidida</taxon>
        <taxon>Schistosomatoidea</taxon>
        <taxon>Schistosomatidae</taxon>
        <taxon>Schistosoma</taxon>
    </lineage>
</organism>
<reference evidence="1 2" key="2">
    <citation type="submission" date="2018-11" db="EMBL/GenBank/DDBJ databases">
        <authorList>
            <consortium name="Pathogen Informatics"/>
        </authorList>
    </citation>
    <scope>NUCLEOTIDE SEQUENCE [LARGE SCALE GENOMIC DNA]</scope>
    <source>
        <strain evidence="1">Dakar</strain>
        <strain evidence="2">Dakar, Senegal</strain>
    </source>
</reference>
<reference evidence="3" key="1">
    <citation type="submission" date="2016-06" db="UniProtKB">
        <authorList>
            <consortium name="WormBaseParasite"/>
        </authorList>
    </citation>
    <scope>IDENTIFICATION</scope>
</reference>
<dbReference type="STRING" id="6186.A0A183JRH7"/>